<dbReference type="RefSeq" id="XP_062690307.1">
    <property type="nucleotide sequence ID" value="XM_062835311.1"/>
</dbReference>
<gene>
    <name evidence="1" type="ORF">B0T23DRAFT_322668</name>
</gene>
<proteinExistence type="predicted"/>
<dbReference type="GeneID" id="87872933"/>
<accession>A0AAJ0I2L0</accession>
<comment type="caution">
    <text evidence="1">The sequence shown here is derived from an EMBL/GenBank/DDBJ whole genome shotgun (WGS) entry which is preliminary data.</text>
</comment>
<organism evidence="1 2">
    <name type="scientific">Neurospora hispaniola</name>
    <dbReference type="NCBI Taxonomy" id="588809"/>
    <lineage>
        <taxon>Eukaryota</taxon>
        <taxon>Fungi</taxon>
        <taxon>Dikarya</taxon>
        <taxon>Ascomycota</taxon>
        <taxon>Pezizomycotina</taxon>
        <taxon>Sordariomycetes</taxon>
        <taxon>Sordariomycetidae</taxon>
        <taxon>Sordariales</taxon>
        <taxon>Sordariaceae</taxon>
        <taxon>Neurospora</taxon>
    </lineage>
</organism>
<reference evidence="1 2" key="1">
    <citation type="journal article" date="2023" name="Mol. Phylogenet. Evol.">
        <title>Genome-scale phylogeny and comparative genomics of the fungal order Sordariales.</title>
        <authorList>
            <person name="Hensen N."/>
            <person name="Bonometti L."/>
            <person name="Westerberg I."/>
            <person name="Brannstrom I.O."/>
            <person name="Guillou S."/>
            <person name="Cros-Aarteil S."/>
            <person name="Calhoun S."/>
            <person name="Haridas S."/>
            <person name="Kuo A."/>
            <person name="Mondo S."/>
            <person name="Pangilinan J."/>
            <person name="Riley R."/>
            <person name="LaButti K."/>
            <person name="Andreopoulos B."/>
            <person name="Lipzen A."/>
            <person name="Chen C."/>
            <person name="Yan M."/>
            <person name="Daum C."/>
            <person name="Ng V."/>
            <person name="Clum A."/>
            <person name="Steindorff A."/>
            <person name="Ohm R.A."/>
            <person name="Martin F."/>
            <person name="Silar P."/>
            <person name="Natvig D.O."/>
            <person name="Lalanne C."/>
            <person name="Gautier V."/>
            <person name="Ament-Velasquez S.L."/>
            <person name="Kruys A."/>
            <person name="Hutchinson M.I."/>
            <person name="Powell A.J."/>
            <person name="Barry K."/>
            <person name="Miller A.N."/>
            <person name="Grigoriev I.V."/>
            <person name="Debuchy R."/>
            <person name="Gladieux P."/>
            <person name="Hiltunen Thoren M."/>
            <person name="Johannesson H."/>
        </authorList>
    </citation>
    <scope>NUCLEOTIDE SEQUENCE [LARGE SCALE GENOMIC DNA]</scope>
    <source>
        <strain evidence="1 2">FGSC 10403</strain>
    </source>
</reference>
<protein>
    <submittedName>
        <fullName evidence="1">Uncharacterized protein</fullName>
    </submittedName>
</protein>
<evidence type="ECO:0000313" key="1">
    <source>
        <dbReference type="EMBL" id="KAK3488180.1"/>
    </source>
</evidence>
<dbReference type="Proteomes" id="UP001285908">
    <property type="component" value="Unassembled WGS sequence"/>
</dbReference>
<dbReference type="AlphaFoldDB" id="A0AAJ0I2L0"/>
<dbReference type="EMBL" id="JAULSX010000007">
    <property type="protein sequence ID" value="KAK3488180.1"/>
    <property type="molecule type" value="Genomic_DNA"/>
</dbReference>
<evidence type="ECO:0000313" key="2">
    <source>
        <dbReference type="Proteomes" id="UP001285908"/>
    </source>
</evidence>
<keyword evidence="2" id="KW-1185">Reference proteome</keyword>
<sequence>MQNPYCQQRGLGPQACSVSSSWQIIMCLPQFHSWFKSGQIAPQEQFASFHLLIGISASTCLVPFLFGFHGPSGEDNSHCPFRNSDQPRSAQISTSCVWSQLGPAGPAKLIQCGRAMSMIGIGIGLQCHRTQCFGCLQPHFVFSRWACVRCFEALWQGVKQKPQNTSEIMRTVSAETEVGFCCSVRSQSDDHSASRNGICYSWLGEAVDEQPNGTILDYVPGTPGFLATYTGDYTGYSWSLKAENHGKHRHFSPWKPRSEHQKMDQIPCSHNQLGMYSLRV</sequence>
<name>A0AAJ0I2L0_9PEZI</name>